<name>A0ABW7C301_9ACTN</name>
<reference evidence="1 2" key="1">
    <citation type="submission" date="2024-10" db="EMBL/GenBank/DDBJ databases">
        <title>The Natural Products Discovery Center: Release of the First 8490 Sequenced Strains for Exploring Actinobacteria Biosynthetic Diversity.</title>
        <authorList>
            <person name="Kalkreuter E."/>
            <person name="Kautsar S.A."/>
            <person name="Yang D."/>
            <person name="Bader C.D."/>
            <person name="Teijaro C.N."/>
            <person name="Fluegel L."/>
            <person name="Davis C.M."/>
            <person name="Simpson J.R."/>
            <person name="Lauterbach L."/>
            <person name="Steele A.D."/>
            <person name="Gui C."/>
            <person name="Meng S."/>
            <person name="Li G."/>
            <person name="Viehrig K."/>
            <person name="Ye F."/>
            <person name="Su P."/>
            <person name="Kiefer A.F."/>
            <person name="Nichols A."/>
            <person name="Cepeda A.J."/>
            <person name="Yan W."/>
            <person name="Fan B."/>
            <person name="Jiang Y."/>
            <person name="Adhikari A."/>
            <person name="Zheng C.-J."/>
            <person name="Schuster L."/>
            <person name="Cowan T.M."/>
            <person name="Smanski M.J."/>
            <person name="Chevrette M.G."/>
            <person name="De Carvalho L.P.S."/>
            <person name="Shen B."/>
        </authorList>
    </citation>
    <scope>NUCLEOTIDE SEQUENCE [LARGE SCALE GENOMIC DNA]</scope>
    <source>
        <strain evidence="1 2">NPDC048229</strain>
    </source>
</reference>
<evidence type="ECO:0000313" key="2">
    <source>
        <dbReference type="Proteomes" id="UP001604282"/>
    </source>
</evidence>
<organism evidence="1 2">
    <name type="scientific">Streptomyces omiyaensis</name>
    <dbReference type="NCBI Taxonomy" id="68247"/>
    <lineage>
        <taxon>Bacteria</taxon>
        <taxon>Bacillati</taxon>
        <taxon>Actinomycetota</taxon>
        <taxon>Actinomycetes</taxon>
        <taxon>Kitasatosporales</taxon>
        <taxon>Streptomycetaceae</taxon>
        <taxon>Streptomyces</taxon>
    </lineage>
</organism>
<proteinExistence type="predicted"/>
<gene>
    <name evidence="1" type="ORF">ACGFYS_27415</name>
</gene>
<evidence type="ECO:0000313" key="1">
    <source>
        <dbReference type="EMBL" id="MFG3192663.1"/>
    </source>
</evidence>
<comment type="caution">
    <text evidence="1">The sequence shown here is derived from an EMBL/GenBank/DDBJ whole genome shotgun (WGS) entry which is preliminary data.</text>
</comment>
<dbReference type="EMBL" id="JBICZW010000022">
    <property type="protein sequence ID" value="MFG3192663.1"/>
    <property type="molecule type" value="Genomic_DNA"/>
</dbReference>
<dbReference type="RefSeq" id="WP_189852206.1">
    <property type="nucleotide sequence ID" value="NZ_BMVV01000022.1"/>
</dbReference>
<protein>
    <submittedName>
        <fullName evidence="1">Uncharacterized protein</fullName>
    </submittedName>
</protein>
<dbReference type="Proteomes" id="UP001604282">
    <property type="component" value="Unassembled WGS sequence"/>
</dbReference>
<keyword evidence="2" id="KW-1185">Reference proteome</keyword>
<sequence length="201" mass="21854">MHVTKEGQQVVEAEILAQGMKSCGLRFLGFRRGTGIPPYLAGTVTSRRTDEGRRDRTAPLDAPDRVARANAGWFELATETGLFSDDRRFLLAVNVPRPGAVDDTDVEAVWSLVELLEDWDIMGAGCEAGITGSRHGFPAFVMSALDGSVFVQGTVWQDGIGTAVLPAPHRVESLRETARLNVGKPYRSAAENADTLAWLER</sequence>
<accession>A0ABW7C301</accession>